<evidence type="ECO:0000313" key="1">
    <source>
        <dbReference type="EMBL" id="KAL0462918.1"/>
    </source>
</evidence>
<organism evidence="1">
    <name type="scientific">Sesamum latifolium</name>
    <dbReference type="NCBI Taxonomy" id="2727402"/>
    <lineage>
        <taxon>Eukaryota</taxon>
        <taxon>Viridiplantae</taxon>
        <taxon>Streptophyta</taxon>
        <taxon>Embryophyta</taxon>
        <taxon>Tracheophyta</taxon>
        <taxon>Spermatophyta</taxon>
        <taxon>Magnoliopsida</taxon>
        <taxon>eudicotyledons</taxon>
        <taxon>Gunneridae</taxon>
        <taxon>Pentapetalae</taxon>
        <taxon>asterids</taxon>
        <taxon>lamiids</taxon>
        <taxon>Lamiales</taxon>
        <taxon>Pedaliaceae</taxon>
        <taxon>Sesamum</taxon>
    </lineage>
</organism>
<protein>
    <submittedName>
        <fullName evidence="1">Uncharacterized protein</fullName>
    </submittedName>
</protein>
<name>A0AAW2YAY1_9LAMI</name>
<sequence>MGRSLALPYLLFKPTTWRLNHPSPKSSGQVYKFSSFPEEDHNKHISNFLEICDIFKFNGVSDDAVRVRIFPFSLCDTAKDWLQYLPAGSITTVRIGDLKANGIGLHVI</sequence>
<dbReference type="AlphaFoldDB" id="A0AAW2YAY1"/>
<dbReference type="EMBL" id="JACGWN010000001">
    <property type="protein sequence ID" value="KAL0462918.1"/>
    <property type="molecule type" value="Genomic_DNA"/>
</dbReference>
<reference evidence="1" key="1">
    <citation type="submission" date="2020-06" db="EMBL/GenBank/DDBJ databases">
        <authorList>
            <person name="Li T."/>
            <person name="Hu X."/>
            <person name="Zhang T."/>
            <person name="Song X."/>
            <person name="Zhang H."/>
            <person name="Dai N."/>
            <person name="Sheng W."/>
            <person name="Hou X."/>
            <person name="Wei L."/>
        </authorList>
    </citation>
    <scope>NUCLEOTIDE SEQUENCE</scope>
    <source>
        <strain evidence="1">KEN1</strain>
        <tissue evidence="1">Leaf</tissue>
    </source>
</reference>
<reference evidence="1" key="2">
    <citation type="journal article" date="2024" name="Plant">
        <title>Genomic evolution and insights into agronomic trait innovations of Sesamum species.</title>
        <authorList>
            <person name="Miao H."/>
            <person name="Wang L."/>
            <person name="Qu L."/>
            <person name="Liu H."/>
            <person name="Sun Y."/>
            <person name="Le M."/>
            <person name="Wang Q."/>
            <person name="Wei S."/>
            <person name="Zheng Y."/>
            <person name="Lin W."/>
            <person name="Duan Y."/>
            <person name="Cao H."/>
            <person name="Xiong S."/>
            <person name="Wang X."/>
            <person name="Wei L."/>
            <person name="Li C."/>
            <person name="Ma Q."/>
            <person name="Ju M."/>
            <person name="Zhao R."/>
            <person name="Li G."/>
            <person name="Mu C."/>
            <person name="Tian Q."/>
            <person name="Mei H."/>
            <person name="Zhang T."/>
            <person name="Gao T."/>
            <person name="Zhang H."/>
        </authorList>
    </citation>
    <scope>NUCLEOTIDE SEQUENCE</scope>
    <source>
        <strain evidence="1">KEN1</strain>
    </source>
</reference>
<accession>A0AAW2YAY1</accession>
<comment type="caution">
    <text evidence="1">The sequence shown here is derived from an EMBL/GenBank/DDBJ whole genome shotgun (WGS) entry which is preliminary data.</text>
</comment>
<gene>
    <name evidence="1" type="ORF">Slati_0179400</name>
</gene>
<proteinExistence type="predicted"/>